<keyword evidence="4" id="KW-0804">Transcription</keyword>
<organism evidence="6 7">
    <name type="scientific">Pseudolactococcus raffinolactis</name>
    <dbReference type="NCBI Taxonomy" id="1366"/>
    <lineage>
        <taxon>Bacteria</taxon>
        <taxon>Bacillati</taxon>
        <taxon>Bacillota</taxon>
        <taxon>Bacilli</taxon>
        <taxon>Lactobacillales</taxon>
        <taxon>Streptococcaceae</taxon>
        <taxon>Pseudolactococcus</taxon>
    </lineage>
</organism>
<sequence>MNIKEVAKLAGISVRTLHHYDKIGLLVPTRNVWNDYRDYSDDDLDKLQQICFFKACGFPLTEIQHLLESSNFDKNQAFELQRNYLLHEKDRITTLLDTLERSMQDMKGSLTMTQAEKFKGFDFTKENPYVKEAIKRFGTKAVAQTKEKIDSLSNDGKQKISDQMNQLFHDLENLKDENPAATIAQAAIANMYHTFNDTLGYHYTLEAFAGLGQLYVQDERFTENLRQYGDGFPEFLAAAMTYYAQKT</sequence>
<dbReference type="AlphaFoldDB" id="A0A6H0UEH4"/>
<dbReference type="RefSeq" id="WP_167838229.1">
    <property type="nucleotide sequence ID" value="NZ_CP047616.1"/>
</dbReference>
<dbReference type="Proteomes" id="UP000501945">
    <property type="component" value="Chromosome"/>
</dbReference>
<dbReference type="Gene3D" id="1.10.1660.10">
    <property type="match status" value="1"/>
</dbReference>
<dbReference type="Gene3D" id="1.10.490.50">
    <property type="entry name" value="Antibiotic binding domain of TipA-like multidrug resistance regulators"/>
    <property type="match status" value="1"/>
</dbReference>
<proteinExistence type="predicted"/>
<dbReference type="PROSITE" id="PS50937">
    <property type="entry name" value="HTH_MERR_2"/>
    <property type="match status" value="1"/>
</dbReference>
<dbReference type="SUPFAM" id="SSF46955">
    <property type="entry name" value="Putative DNA-binding domain"/>
    <property type="match status" value="1"/>
</dbReference>
<dbReference type="EMBL" id="CP047616">
    <property type="protein sequence ID" value="QIW52775.1"/>
    <property type="molecule type" value="Genomic_DNA"/>
</dbReference>
<dbReference type="CDD" id="cd01106">
    <property type="entry name" value="HTH_TipAL-Mta"/>
    <property type="match status" value="1"/>
</dbReference>
<evidence type="ECO:0000256" key="2">
    <source>
        <dbReference type="ARBA" id="ARBA00023125"/>
    </source>
</evidence>
<dbReference type="PANTHER" id="PTHR30204">
    <property type="entry name" value="REDOX-CYCLING DRUG-SENSING TRANSCRIPTIONAL ACTIVATOR SOXR"/>
    <property type="match status" value="1"/>
</dbReference>
<name>A0A6H0UEH4_9LACT</name>
<keyword evidence="1" id="KW-0805">Transcription regulation</keyword>
<dbReference type="SMART" id="SM00422">
    <property type="entry name" value="HTH_MERR"/>
    <property type="match status" value="1"/>
</dbReference>
<dbReference type="GO" id="GO:0003700">
    <property type="term" value="F:DNA-binding transcription factor activity"/>
    <property type="evidence" value="ECO:0007669"/>
    <property type="project" value="InterPro"/>
</dbReference>
<accession>A0A6H0UEH4</accession>
<evidence type="ECO:0000256" key="3">
    <source>
        <dbReference type="ARBA" id="ARBA00023159"/>
    </source>
</evidence>
<evidence type="ECO:0000313" key="6">
    <source>
        <dbReference type="EMBL" id="QIW52775.1"/>
    </source>
</evidence>
<dbReference type="InterPro" id="IPR036244">
    <property type="entry name" value="TipA-like_antibiotic-bd"/>
</dbReference>
<dbReference type="GO" id="GO:0003677">
    <property type="term" value="F:DNA binding"/>
    <property type="evidence" value="ECO:0007669"/>
    <property type="project" value="UniProtKB-KW"/>
</dbReference>
<dbReference type="Pfam" id="PF13411">
    <property type="entry name" value="MerR_1"/>
    <property type="match status" value="1"/>
</dbReference>
<dbReference type="InterPro" id="IPR000551">
    <property type="entry name" value="MerR-type_HTH_dom"/>
</dbReference>
<protein>
    <submittedName>
        <fullName evidence="6">MerR family transcriptional regulator</fullName>
    </submittedName>
</protein>
<evidence type="ECO:0000313" key="7">
    <source>
        <dbReference type="Proteomes" id="UP000501945"/>
    </source>
</evidence>
<evidence type="ECO:0000256" key="4">
    <source>
        <dbReference type="ARBA" id="ARBA00023163"/>
    </source>
</evidence>
<dbReference type="PRINTS" id="PR00040">
    <property type="entry name" value="HTHMERR"/>
</dbReference>
<dbReference type="Pfam" id="PF07739">
    <property type="entry name" value="TipAS"/>
    <property type="match status" value="1"/>
</dbReference>
<evidence type="ECO:0000259" key="5">
    <source>
        <dbReference type="PROSITE" id="PS50937"/>
    </source>
</evidence>
<evidence type="ECO:0000256" key="1">
    <source>
        <dbReference type="ARBA" id="ARBA00023015"/>
    </source>
</evidence>
<gene>
    <name evidence="6" type="ORF">GU336_00595</name>
</gene>
<dbReference type="InterPro" id="IPR009061">
    <property type="entry name" value="DNA-bd_dom_put_sf"/>
</dbReference>
<keyword evidence="3" id="KW-0010">Activator</keyword>
<dbReference type="InterPro" id="IPR047057">
    <property type="entry name" value="MerR_fam"/>
</dbReference>
<reference evidence="6 7" key="1">
    <citation type="submission" date="2019-12" db="EMBL/GenBank/DDBJ databases">
        <title>Whole genome sequences of Lactococcus raffinolactis strains isolated from sewage.</title>
        <authorList>
            <person name="Ybazeta G."/>
            <person name="Ross M."/>
            <person name="Brabant-Kirwan D."/>
            <person name="Saleh M."/>
            <person name="Dillon J.A."/>
            <person name="Splinter K."/>
            <person name="Nokhbeh R."/>
        </authorList>
    </citation>
    <scope>NUCLEOTIDE SEQUENCE [LARGE SCALE GENOMIC DNA]</scope>
    <source>
        <strain evidence="6 7">Lr_19_5</strain>
    </source>
</reference>
<dbReference type="SUPFAM" id="SSF89082">
    <property type="entry name" value="Antibiotic binding domain of TipA-like multidrug resistance regulators"/>
    <property type="match status" value="1"/>
</dbReference>
<keyword evidence="2" id="KW-0238">DNA-binding</keyword>
<dbReference type="InterPro" id="IPR012925">
    <property type="entry name" value="TipAS_dom"/>
</dbReference>
<dbReference type="PANTHER" id="PTHR30204:SF90">
    <property type="entry name" value="HTH-TYPE TRANSCRIPTIONAL ACTIVATOR MTA"/>
    <property type="match status" value="1"/>
</dbReference>
<feature type="domain" description="HTH merR-type" evidence="5">
    <location>
        <begin position="1"/>
        <end position="69"/>
    </location>
</feature>